<organism evidence="1 2">
    <name type="scientific">Rotaria magnacalcarata</name>
    <dbReference type="NCBI Taxonomy" id="392030"/>
    <lineage>
        <taxon>Eukaryota</taxon>
        <taxon>Metazoa</taxon>
        <taxon>Spiralia</taxon>
        <taxon>Gnathifera</taxon>
        <taxon>Rotifera</taxon>
        <taxon>Eurotatoria</taxon>
        <taxon>Bdelloidea</taxon>
        <taxon>Philodinida</taxon>
        <taxon>Philodinidae</taxon>
        <taxon>Rotaria</taxon>
    </lineage>
</organism>
<dbReference type="Proteomes" id="UP000663824">
    <property type="component" value="Unassembled WGS sequence"/>
</dbReference>
<sequence>EGTVYTSTSFSASSMAVFNKDNLIEHVSRYNDSYSCTIERVQFMTGKIRISIDVRGDHSHGPIPDPMSSTLGLIDGTSLVKKQLPIGENFTVGNSNQQYVGYLDYPVDESFYTDGKTIAFQYSSDNYMPAKLFKFNEDLLAHSVFIFNKEKLEKNESRYDHAYCCTIEKVHLFPFTIRVFIDERGDNSLGPIQEPTCSTLGLVDGTSIIEPQTPSRANFSIKEPFRQYLGYLDYTLDKSFHNNEKFIGFQYGQFDYSIAKLFRLDKKLIDDNNLELW</sequence>
<protein>
    <submittedName>
        <fullName evidence="1">Uncharacterized protein</fullName>
    </submittedName>
</protein>
<evidence type="ECO:0000313" key="2">
    <source>
        <dbReference type="Proteomes" id="UP000663824"/>
    </source>
</evidence>
<dbReference type="AlphaFoldDB" id="A0A816PAC2"/>
<feature type="non-terminal residue" evidence="1">
    <location>
        <position position="1"/>
    </location>
</feature>
<reference evidence="1" key="1">
    <citation type="submission" date="2021-02" db="EMBL/GenBank/DDBJ databases">
        <authorList>
            <person name="Nowell W R."/>
        </authorList>
    </citation>
    <scope>NUCLEOTIDE SEQUENCE</scope>
</reference>
<gene>
    <name evidence="1" type="ORF">MBJ925_LOCUS12139</name>
</gene>
<proteinExistence type="predicted"/>
<dbReference type="EMBL" id="CAJNRE010005513">
    <property type="protein sequence ID" value="CAF2046006.1"/>
    <property type="molecule type" value="Genomic_DNA"/>
</dbReference>
<comment type="caution">
    <text evidence="1">The sequence shown here is derived from an EMBL/GenBank/DDBJ whole genome shotgun (WGS) entry which is preliminary data.</text>
</comment>
<accession>A0A816PAC2</accession>
<evidence type="ECO:0000313" key="1">
    <source>
        <dbReference type="EMBL" id="CAF2046006.1"/>
    </source>
</evidence>
<name>A0A816PAC2_9BILA</name>